<proteinExistence type="inferred from homology"/>
<keyword evidence="6 9" id="KW-1133">Transmembrane helix</keyword>
<dbReference type="Proteomes" id="UP000230750">
    <property type="component" value="Unassembled WGS sequence"/>
</dbReference>
<dbReference type="STRING" id="307972.A0A2G8K4U1"/>
<keyword evidence="4" id="KW-1003">Cell membrane</keyword>
<dbReference type="PANTHER" id="PTHR19139:SF199">
    <property type="entry name" value="MIP17260P"/>
    <property type="match status" value="1"/>
</dbReference>
<feature type="transmembrane region" description="Helical" evidence="9">
    <location>
        <begin position="43"/>
        <end position="65"/>
    </location>
</feature>
<dbReference type="Gene3D" id="1.20.1080.10">
    <property type="entry name" value="Glycerol uptake facilitator protein"/>
    <property type="match status" value="1"/>
</dbReference>
<accession>A0A2G8K4U1</accession>
<organism evidence="10 11">
    <name type="scientific">Stichopus japonicus</name>
    <name type="common">Sea cucumber</name>
    <dbReference type="NCBI Taxonomy" id="307972"/>
    <lineage>
        <taxon>Eukaryota</taxon>
        <taxon>Metazoa</taxon>
        <taxon>Echinodermata</taxon>
        <taxon>Eleutherozoa</taxon>
        <taxon>Echinozoa</taxon>
        <taxon>Holothuroidea</taxon>
        <taxon>Aspidochirotacea</taxon>
        <taxon>Aspidochirotida</taxon>
        <taxon>Stichopodidae</taxon>
        <taxon>Apostichopus</taxon>
    </lineage>
</organism>
<dbReference type="GO" id="GO:0005886">
    <property type="term" value="C:plasma membrane"/>
    <property type="evidence" value="ECO:0007669"/>
    <property type="project" value="UniProtKB-SubCell"/>
</dbReference>
<gene>
    <name evidence="10" type="ORF">BSL78_20183</name>
</gene>
<dbReference type="InterPro" id="IPR022357">
    <property type="entry name" value="MIP_CS"/>
</dbReference>
<keyword evidence="3 8" id="KW-0813">Transport</keyword>
<evidence type="ECO:0000256" key="2">
    <source>
        <dbReference type="ARBA" id="ARBA00006175"/>
    </source>
</evidence>
<keyword evidence="7 9" id="KW-0472">Membrane</keyword>
<evidence type="ECO:0000313" key="10">
    <source>
        <dbReference type="EMBL" id="PIK42959.1"/>
    </source>
</evidence>
<evidence type="ECO:0000256" key="9">
    <source>
        <dbReference type="SAM" id="Phobius"/>
    </source>
</evidence>
<evidence type="ECO:0000256" key="8">
    <source>
        <dbReference type="RuleBase" id="RU000477"/>
    </source>
</evidence>
<evidence type="ECO:0000313" key="11">
    <source>
        <dbReference type="Proteomes" id="UP000230750"/>
    </source>
</evidence>
<dbReference type="EMBL" id="MRZV01000888">
    <property type="protein sequence ID" value="PIK42959.1"/>
    <property type="molecule type" value="Genomic_DNA"/>
</dbReference>
<dbReference type="SUPFAM" id="SSF81338">
    <property type="entry name" value="Aquaporin-like"/>
    <property type="match status" value="1"/>
</dbReference>
<dbReference type="PROSITE" id="PS00221">
    <property type="entry name" value="MIP"/>
    <property type="match status" value="1"/>
</dbReference>
<dbReference type="InterPro" id="IPR023271">
    <property type="entry name" value="Aquaporin-like"/>
</dbReference>
<reference evidence="10 11" key="1">
    <citation type="journal article" date="2017" name="PLoS Biol.">
        <title>The sea cucumber genome provides insights into morphological evolution and visceral regeneration.</title>
        <authorList>
            <person name="Zhang X."/>
            <person name="Sun L."/>
            <person name="Yuan J."/>
            <person name="Sun Y."/>
            <person name="Gao Y."/>
            <person name="Zhang L."/>
            <person name="Li S."/>
            <person name="Dai H."/>
            <person name="Hamel J.F."/>
            <person name="Liu C."/>
            <person name="Yu Y."/>
            <person name="Liu S."/>
            <person name="Lin W."/>
            <person name="Guo K."/>
            <person name="Jin S."/>
            <person name="Xu P."/>
            <person name="Storey K.B."/>
            <person name="Huan P."/>
            <person name="Zhang T."/>
            <person name="Zhou Y."/>
            <person name="Zhang J."/>
            <person name="Lin C."/>
            <person name="Li X."/>
            <person name="Xing L."/>
            <person name="Huo D."/>
            <person name="Sun M."/>
            <person name="Wang L."/>
            <person name="Mercier A."/>
            <person name="Li F."/>
            <person name="Yang H."/>
            <person name="Xiang J."/>
        </authorList>
    </citation>
    <scope>NUCLEOTIDE SEQUENCE [LARGE SCALE GENOMIC DNA]</scope>
    <source>
        <strain evidence="10">Shaxun</strain>
        <tissue evidence="10">Muscle</tissue>
    </source>
</reference>
<dbReference type="InterPro" id="IPR034294">
    <property type="entry name" value="Aquaporin_transptr"/>
</dbReference>
<dbReference type="AlphaFoldDB" id="A0A2G8K4U1"/>
<dbReference type="PANTHER" id="PTHR19139">
    <property type="entry name" value="AQUAPORIN TRANSPORTER"/>
    <property type="match status" value="1"/>
</dbReference>
<comment type="similarity">
    <text evidence="2 8">Belongs to the MIP/aquaporin (TC 1.A.8) family.</text>
</comment>
<evidence type="ECO:0000256" key="3">
    <source>
        <dbReference type="ARBA" id="ARBA00022448"/>
    </source>
</evidence>
<dbReference type="PRINTS" id="PR00783">
    <property type="entry name" value="MINTRINSICP"/>
</dbReference>
<keyword evidence="5 8" id="KW-0812">Transmembrane</keyword>
<dbReference type="InterPro" id="IPR000425">
    <property type="entry name" value="MIP"/>
</dbReference>
<feature type="transmembrane region" description="Helical" evidence="9">
    <location>
        <begin position="77"/>
        <end position="97"/>
    </location>
</feature>
<dbReference type="OrthoDB" id="3222at2759"/>
<sequence length="215" mass="22571">MKPTIKSVSSNSNQSRLVCPSLLVPLKMGSYLQQMGEEFRSLLFWRAVLAEFVGMTLFLFMGLGATSAFPSADGGNLRIAFAFGIAIATFVHVTAHISGGHLNPAVTLAFFSLHKITLLRALMYVLAQMFGAVVGTGLIRAVTPTSINGELGPTVISSEISVGQGVLVEAVLTFQLVLTIFATVDPKRPSPGGSGPLAIGLSVFLGHVTGVPLVQ</sequence>
<dbReference type="Pfam" id="PF00230">
    <property type="entry name" value="MIP"/>
    <property type="match status" value="1"/>
</dbReference>
<protein>
    <submittedName>
        <fullName evidence="10">Putative lens fiber major intrinsic protein-like isoform X2</fullName>
    </submittedName>
</protein>
<name>A0A2G8K4U1_STIJA</name>
<evidence type="ECO:0000256" key="5">
    <source>
        <dbReference type="ARBA" id="ARBA00022692"/>
    </source>
</evidence>
<evidence type="ECO:0000256" key="4">
    <source>
        <dbReference type="ARBA" id="ARBA00022475"/>
    </source>
</evidence>
<feature type="transmembrane region" description="Helical" evidence="9">
    <location>
        <begin position="196"/>
        <end position="214"/>
    </location>
</feature>
<evidence type="ECO:0000256" key="7">
    <source>
        <dbReference type="ARBA" id="ARBA00023136"/>
    </source>
</evidence>
<dbReference type="GO" id="GO:0015250">
    <property type="term" value="F:water channel activity"/>
    <property type="evidence" value="ECO:0007669"/>
    <property type="project" value="TreeGrafter"/>
</dbReference>
<comment type="subcellular location">
    <subcellularLocation>
        <location evidence="1">Cell membrane</location>
        <topology evidence="1">Multi-pass membrane protein</topology>
    </subcellularLocation>
</comment>
<keyword evidence="11" id="KW-1185">Reference proteome</keyword>
<comment type="caution">
    <text evidence="10">The sequence shown here is derived from an EMBL/GenBank/DDBJ whole genome shotgun (WGS) entry which is preliminary data.</text>
</comment>
<feature type="transmembrane region" description="Helical" evidence="9">
    <location>
        <begin position="118"/>
        <end position="142"/>
    </location>
</feature>
<evidence type="ECO:0000256" key="6">
    <source>
        <dbReference type="ARBA" id="ARBA00022989"/>
    </source>
</evidence>
<evidence type="ECO:0000256" key="1">
    <source>
        <dbReference type="ARBA" id="ARBA00004651"/>
    </source>
</evidence>